<keyword evidence="3" id="KW-1185">Reference proteome</keyword>
<feature type="domain" description="DUF7344" evidence="1">
    <location>
        <begin position="29"/>
        <end position="106"/>
    </location>
</feature>
<dbReference type="AlphaFoldDB" id="A0A3N6N609"/>
<protein>
    <recommendedName>
        <fullName evidence="1">DUF7344 domain-containing protein</fullName>
    </recommendedName>
</protein>
<proteinExistence type="predicted"/>
<organism evidence="2 3">
    <name type="scientific">Natrarchaeobius chitinivorans</name>
    <dbReference type="NCBI Taxonomy" id="1679083"/>
    <lineage>
        <taxon>Archaea</taxon>
        <taxon>Methanobacteriati</taxon>
        <taxon>Methanobacteriota</taxon>
        <taxon>Stenosarchaea group</taxon>
        <taxon>Halobacteria</taxon>
        <taxon>Halobacteriales</taxon>
        <taxon>Natrialbaceae</taxon>
        <taxon>Natrarchaeobius</taxon>
    </lineage>
</organism>
<name>A0A3N6N609_NATCH</name>
<evidence type="ECO:0000313" key="2">
    <source>
        <dbReference type="EMBL" id="RQG93762.1"/>
    </source>
</evidence>
<dbReference type="Pfam" id="PF24035">
    <property type="entry name" value="DUF7344"/>
    <property type="match status" value="1"/>
</dbReference>
<gene>
    <name evidence="2" type="ORF">EA472_22810</name>
</gene>
<evidence type="ECO:0000259" key="1">
    <source>
        <dbReference type="Pfam" id="PF24035"/>
    </source>
</evidence>
<dbReference type="InterPro" id="IPR055768">
    <property type="entry name" value="DUF7344"/>
</dbReference>
<evidence type="ECO:0000313" key="3">
    <source>
        <dbReference type="Proteomes" id="UP000281431"/>
    </source>
</evidence>
<comment type="caution">
    <text evidence="2">The sequence shown here is derived from an EMBL/GenBank/DDBJ whole genome shotgun (WGS) entry which is preliminary data.</text>
</comment>
<reference evidence="2 3" key="1">
    <citation type="submission" date="2018-10" db="EMBL/GenBank/DDBJ databases">
        <title>Natrarchaeobius chitinivorans gen. nov., sp. nov., and Natrarchaeobius haloalkaliphilus sp. nov., alkaliphilic, chitin-utilizing haloarchaea from hypersaline alkaline lakes.</title>
        <authorList>
            <person name="Sorokin D.Y."/>
            <person name="Elcheninov A.G."/>
            <person name="Kostrikina N.A."/>
            <person name="Bale N.J."/>
            <person name="Sinninghe Damste J.S."/>
            <person name="Khijniak T.V."/>
            <person name="Kublanov I.V."/>
            <person name="Toshchakov S.V."/>
        </authorList>
    </citation>
    <scope>NUCLEOTIDE SEQUENCE [LARGE SCALE GENOMIC DNA]</scope>
    <source>
        <strain evidence="2 3">AArcht7</strain>
    </source>
</reference>
<dbReference type="Proteomes" id="UP000281431">
    <property type="component" value="Unassembled WGS sequence"/>
</dbReference>
<dbReference type="OrthoDB" id="206003at2157"/>
<accession>A0A3N6N609</accession>
<sequence>MMSTLTKYVGDLIQRPQPSPLTVDEASSAIENERRRLIVDVVSRIDDRITIRKLSEIVASAELEKPAGQLTSKERKRVYVALYQTHLPKLDDVDVIDYDQDRGVVEEGDAFGHALRILESVRAECDSNGGGGQ</sequence>
<dbReference type="EMBL" id="REFZ01000069">
    <property type="protein sequence ID" value="RQG93762.1"/>
    <property type="molecule type" value="Genomic_DNA"/>
</dbReference>